<keyword evidence="3" id="KW-0813">Transport</keyword>
<gene>
    <name evidence="9" type="ORF">F0Q34_13325</name>
</gene>
<feature type="transmembrane region" description="Helical" evidence="7">
    <location>
        <begin position="229"/>
        <end position="255"/>
    </location>
</feature>
<dbReference type="Proteomes" id="UP000322110">
    <property type="component" value="Unassembled WGS sequence"/>
</dbReference>
<feature type="transmembrane region" description="Helical" evidence="7">
    <location>
        <begin position="267"/>
        <end position="289"/>
    </location>
</feature>
<organism evidence="9 10">
    <name type="scientific">Teichococcus oryzae</name>
    <dbReference type="NCBI Taxonomy" id="1608942"/>
    <lineage>
        <taxon>Bacteria</taxon>
        <taxon>Pseudomonadati</taxon>
        <taxon>Pseudomonadota</taxon>
        <taxon>Alphaproteobacteria</taxon>
        <taxon>Acetobacterales</taxon>
        <taxon>Roseomonadaceae</taxon>
        <taxon>Roseomonas</taxon>
    </lineage>
</organism>
<dbReference type="RefSeq" id="WP_149812720.1">
    <property type="nucleotide sequence ID" value="NZ_VUKA01000006.1"/>
</dbReference>
<dbReference type="PANTHER" id="PTHR12778:SF10">
    <property type="entry name" value="MAJOR FACILITATOR SUPERFAMILY DOMAIN-CONTAINING PROTEIN 3"/>
    <property type="match status" value="1"/>
</dbReference>
<evidence type="ECO:0000256" key="1">
    <source>
        <dbReference type="ARBA" id="ARBA00004141"/>
    </source>
</evidence>
<dbReference type="InterPro" id="IPR020846">
    <property type="entry name" value="MFS_dom"/>
</dbReference>
<keyword evidence="10" id="KW-1185">Reference proteome</keyword>
<dbReference type="InterPro" id="IPR036259">
    <property type="entry name" value="MFS_trans_sf"/>
</dbReference>
<keyword evidence="5 7" id="KW-1133">Transmembrane helix</keyword>
<name>A0A5B2TDX6_9PROT</name>
<feature type="transmembrane region" description="Helical" evidence="7">
    <location>
        <begin position="175"/>
        <end position="195"/>
    </location>
</feature>
<feature type="transmembrane region" description="Helical" evidence="7">
    <location>
        <begin position="114"/>
        <end position="136"/>
    </location>
</feature>
<sequence length="429" mass="45975">MRLLPAAVAGDRRFLIMLALGFSAGVPLPLTAFVLRQWMSESGISLAAIGLTALIGLSYSLKFLWSPLLDHAMPPLFRGWGRRRGWLATIQPILALSILALGFTNPAAAPELTVAVAVLVAFLSASQDVVVDAYRIEFLEERQQGLGLAWYVWGYRGALLAANAGALAVAEFAGWTLAFAYCAALIGVGFLAVWLGPEPEGQRREARGWAARMRAAVVDPFADFMRRPYWLAILLFIALFKLGEALAGVMTAPFYRELGFSRTEVAAVGSVFGLFATLVGALAGGWLVVRIGTARALVLTGITQMLSNLMYVALAHAGHDMPMLWAQVGVENFTDGLADAAFVTYLSSLTSRAFTATQYALLSSLAAVPLRTLGAGSGSLAEWLGWVDFFLLTTFAALPAMAVMLFLLWRLPPPPRATHVAALEEPGPG</sequence>
<feature type="domain" description="Major facilitator superfamily (MFS) profile" evidence="8">
    <location>
        <begin position="13"/>
        <end position="411"/>
    </location>
</feature>
<evidence type="ECO:0000256" key="5">
    <source>
        <dbReference type="ARBA" id="ARBA00022989"/>
    </source>
</evidence>
<dbReference type="NCBIfam" id="TIGR00901">
    <property type="entry name" value="2A0125"/>
    <property type="match status" value="1"/>
</dbReference>
<evidence type="ECO:0000256" key="3">
    <source>
        <dbReference type="ARBA" id="ARBA00022448"/>
    </source>
</evidence>
<dbReference type="Pfam" id="PF07690">
    <property type="entry name" value="MFS_1"/>
    <property type="match status" value="1"/>
</dbReference>
<dbReference type="PROSITE" id="PS50850">
    <property type="entry name" value="MFS"/>
    <property type="match status" value="1"/>
</dbReference>
<feature type="transmembrane region" description="Helical" evidence="7">
    <location>
        <begin position="86"/>
        <end position="108"/>
    </location>
</feature>
<protein>
    <submittedName>
        <fullName evidence="9">AmpG family muropeptide MFS transporter</fullName>
    </submittedName>
</protein>
<evidence type="ECO:0000256" key="7">
    <source>
        <dbReference type="SAM" id="Phobius"/>
    </source>
</evidence>
<evidence type="ECO:0000313" key="9">
    <source>
        <dbReference type="EMBL" id="KAA2212692.1"/>
    </source>
</evidence>
<evidence type="ECO:0000256" key="4">
    <source>
        <dbReference type="ARBA" id="ARBA00022692"/>
    </source>
</evidence>
<proteinExistence type="inferred from homology"/>
<comment type="similarity">
    <text evidence="2">Belongs to the major facilitator superfamily.</text>
</comment>
<evidence type="ECO:0000256" key="6">
    <source>
        <dbReference type="ARBA" id="ARBA00023136"/>
    </source>
</evidence>
<comment type="subcellular location">
    <subcellularLocation>
        <location evidence="1">Membrane</location>
        <topology evidence="1">Multi-pass membrane protein</topology>
    </subcellularLocation>
</comment>
<feature type="transmembrane region" description="Helical" evidence="7">
    <location>
        <begin position="389"/>
        <end position="409"/>
    </location>
</feature>
<keyword evidence="4 7" id="KW-0812">Transmembrane</keyword>
<keyword evidence="6 7" id="KW-0472">Membrane</keyword>
<evidence type="ECO:0000313" key="10">
    <source>
        <dbReference type="Proteomes" id="UP000322110"/>
    </source>
</evidence>
<feature type="transmembrane region" description="Helical" evidence="7">
    <location>
        <begin position="44"/>
        <end position="65"/>
    </location>
</feature>
<dbReference type="InterPro" id="IPR004752">
    <property type="entry name" value="AmpG_permease/AT-1"/>
</dbReference>
<reference evidence="9 10" key="1">
    <citation type="journal article" date="2015" name="Int. J. Syst. Evol. Microbiol.">
        <title>Roseomonas oryzae sp. nov., isolated from paddy rhizosphere soil.</title>
        <authorList>
            <person name="Ramaprasad E.V."/>
            <person name="Sasikala Ch."/>
            <person name="Ramana Ch.V."/>
        </authorList>
    </citation>
    <scope>NUCLEOTIDE SEQUENCE [LARGE SCALE GENOMIC DNA]</scope>
    <source>
        <strain evidence="9 10">KCTC 42542</strain>
    </source>
</reference>
<dbReference type="OrthoDB" id="9787815at2"/>
<dbReference type="GO" id="GO:0016020">
    <property type="term" value="C:membrane"/>
    <property type="evidence" value="ECO:0007669"/>
    <property type="project" value="UniProtKB-SubCell"/>
</dbReference>
<dbReference type="Gene3D" id="1.20.1250.20">
    <property type="entry name" value="MFS general substrate transporter like domains"/>
    <property type="match status" value="2"/>
</dbReference>
<dbReference type="GO" id="GO:0022857">
    <property type="term" value="F:transmembrane transporter activity"/>
    <property type="evidence" value="ECO:0007669"/>
    <property type="project" value="InterPro"/>
</dbReference>
<feature type="transmembrane region" description="Helical" evidence="7">
    <location>
        <begin position="296"/>
        <end position="314"/>
    </location>
</feature>
<dbReference type="PANTHER" id="PTHR12778">
    <property type="entry name" value="SOLUTE CARRIER FAMILY 33 ACETYL-COA TRANSPORTER -RELATED"/>
    <property type="match status" value="1"/>
</dbReference>
<evidence type="ECO:0000259" key="8">
    <source>
        <dbReference type="PROSITE" id="PS50850"/>
    </source>
</evidence>
<dbReference type="SUPFAM" id="SSF103473">
    <property type="entry name" value="MFS general substrate transporter"/>
    <property type="match status" value="1"/>
</dbReference>
<dbReference type="InterPro" id="IPR011701">
    <property type="entry name" value="MFS"/>
</dbReference>
<feature type="transmembrane region" description="Helical" evidence="7">
    <location>
        <begin position="14"/>
        <end position="38"/>
    </location>
</feature>
<accession>A0A5B2TDX6</accession>
<dbReference type="EMBL" id="VUKA01000006">
    <property type="protein sequence ID" value="KAA2212692.1"/>
    <property type="molecule type" value="Genomic_DNA"/>
</dbReference>
<evidence type="ECO:0000256" key="2">
    <source>
        <dbReference type="ARBA" id="ARBA00008335"/>
    </source>
</evidence>
<comment type="caution">
    <text evidence="9">The sequence shown here is derived from an EMBL/GenBank/DDBJ whole genome shotgun (WGS) entry which is preliminary data.</text>
</comment>
<feature type="transmembrane region" description="Helical" evidence="7">
    <location>
        <begin position="148"/>
        <end position="169"/>
    </location>
</feature>
<dbReference type="AlphaFoldDB" id="A0A5B2TDX6"/>